<reference evidence="6 7" key="1">
    <citation type="journal article" date="2024" name="G3 (Bethesda)">
        <title>Genome assembly of Hibiscus sabdariffa L. provides insights into metabolisms of medicinal natural products.</title>
        <authorList>
            <person name="Kim T."/>
        </authorList>
    </citation>
    <scope>NUCLEOTIDE SEQUENCE [LARGE SCALE GENOMIC DNA]</scope>
    <source>
        <strain evidence="6">TK-2024</strain>
        <tissue evidence="6">Old leaves</tissue>
    </source>
</reference>
<dbReference type="InterPro" id="IPR006918">
    <property type="entry name" value="COBRA_pln"/>
</dbReference>
<evidence type="ECO:0000313" key="6">
    <source>
        <dbReference type="EMBL" id="KAK8497933.1"/>
    </source>
</evidence>
<accession>A0ABR2AUV0</accession>
<dbReference type="PANTHER" id="PTHR31673:SF23">
    <property type="entry name" value="COBRA-LIKE PROTEIN 4"/>
    <property type="match status" value="1"/>
</dbReference>
<feature type="chain" id="PRO_5045987512" description="COBRA-like protein" evidence="5">
    <location>
        <begin position="20"/>
        <end position="474"/>
    </location>
</feature>
<evidence type="ECO:0000256" key="4">
    <source>
        <dbReference type="SAM" id="Phobius"/>
    </source>
</evidence>
<evidence type="ECO:0000256" key="3">
    <source>
        <dbReference type="ARBA" id="ARBA00023180"/>
    </source>
</evidence>
<evidence type="ECO:0000256" key="1">
    <source>
        <dbReference type="ARBA" id="ARBA00005507"/>
    </source>
</evidence>
<dbReference type="Proteomes" id="UP001472677">
    <property type="component" value="Unassembled WGS sequence"/>
</dbReference>
<dbReference type="Pfam" id="PF04833">
    <property type="entry name" value="COBRA"/>
    <property type="match status" value="1"/>
</dbReference>
<keyword evidence="4" id="KW-0472">Membrane</keyword>
<evidence type="ECO:0008006" key="8">
    <source>
        <dbReference type="Google" id="ProtNLM"/>
    </source>
</evidence>
<keyword evidence="7" id="KW-1185">Reference proteome</keyword>
<protein>
    <recommendedName>
        <fullName evidence="8">COBRA-like protein</fullName>
    </recommendedName>
</protein>
<keyword evidence="2 5" id="KW-0732">Signal</keyword>
<feature type="transmembrane region" description="Helical" evidence="4">
    <location>
        <begin position="283"/>
        <end position="304"/>
    </location>
</feature>
<organism evidence="6 7">
    <name type="scientific">Hibiscus sabdariffa</name>
    <name type="common">roselle</name>
    <dbReference type="NCBI Taxonomy" id="183260"/>
    <lineage>
        <taxon>Eukaryota</taxon>
        <taxon>Viridiplantae</taxon>
        <taxon>Streptophyta</taxon>
        <taxon>Embryophyta</taxon>
        <taxon>Tracheophyta</taxon>
        <taxon>Spermatophyta</taxon>
        <taxon>Magnoliopsida</taxon>
        <taxon>eudicotyledons</taxon>
        <taxon>Gunneridae</taxon>
        <taxon>Pentapetalae</taxon>
        <taxon>rosids</taxon>
        <taxon>malvids</taxon>
        <taxon>Malvales</taxon>
        <taxon>Malvaceae</taxon>
        <taxon>Malvoideae</taxon>
        <taxon>Hibiscus</taxon>
    </lineage>
</organism>
<evidence type="ECO:0000256" key="2">
    <source>
        <dbReference type="ARBA" id="ARBA00022729"/>
    </source>
</evidence>
<keyword evidence="3" id="KW-0325">Glycoprotein</keyword>
<dbReference type="PANTHER" id="PTHR31673">
    <property type="entry name" value="PROTEIN COBRA"/>
    <property type="match status" value="1"/>
</dbReference>
<proteinExistence type="inferred from homology"/>
<keyword evidence="4" id="KW-1133">Transmembrane helix</keyword>
<comment type="caution">
    <text evidence="6">The sequence shown here is derived from an EMBL/GenBank/DDBJ whole genome shotgun (WGS) entry which is preliminary data.</text>
</comment>
<evidence type="ECO:0000256" key="5">
    <source>
        <dbReference type="SAM" id="SignalP"/>
    </source>
</evidence>
<dbReference type="EMBL" id="JBBPBM010000284">
    <property type="protein sequence ID" value="KAK8497933.1"/>
    <property type="molecule type" value="Genomic_DNA"/>
</dbReference>
<name>A0ABR2AUV0_9ROSI</name>
<keyword evidence="4" id="KW-0812">Transmembrane</keyword>
<gene>
    <name evidence="6" type="ORF">V6N12_057109</name>
</gene>
<comment type="similarity">
    <text evidence="1">Belongs to the COBRA family.</text>
</comment>
<feature type="signal peptide" evidence="5">
    <location>
        <begin position="1"/>
        <end position="19"/>
    </location>
</feature>
<sequence length="474" mass="53953">MRFAIPALFLFVLFSHTDAYDPLDPNGNATIKWDIVSRMADGYVAVVTMNNFQMYRHIMSLGWTLGWTCVKKEVIWSMNGAQTTEQGDCTKFEGNVPHCCKKTPTVVDLLPDVPYNQQFTNCCKGSVLPAWGQDPQAAISAFQVSVGLTGTSNKTIKLPKIFTLLGPRPGYTCGPAKVVPSTTFITPDRRLKKHSLEKTRIVASLSRLSTTKPSLLAQLVLVDAKTKTTVPSLDHQLQLRDKLHGLEPRRSAPESQQRNTSLWLRLQASRPLRINQRVLEQVFFFYPWYIIRYYLIMLFGHAYADDTGMLYGMKFYNDLLMEAGPFGNVQSEVLLRKDKDTFTFKQGWAFPRKVDEEDFSEDSVQDWYLGITDGEKMVLDKLVRYLQLSMDLLRAIHHIKWHKDALQTLFSKLGELGSQVVEEEENLGIKFGFLTLEDRATLESTLQSYDTEEAILRKMGKLLSILEEGCDFSD</sequence>
<evidence type="ECO:0000313" key="7">
    <source>
        <dbReference type="Proteomes" id="UP001472677"/>
    </source>
</evidence>